<dbReference type="CDD" id="cd02796">
    <property type="entry name" value="tRNA_bind_bactPheRS"/>
    <property type="match status" value="1"/>
</dbReference>
<dbReference type="EMBL" id="JAJHZM010000018">
    <property type="protein sequence ID" value="MDC4182287.1"/>
    <property type="molecule type" value="Genomic_DNA"/>
</dbReference>
<keyword evidence="10 15" id="KW-0460">Magnesium</keyword>
<dbReference type="PROSITE" id="PS51483">
    <property type="entry name" value="B5"/>
    <property type="match status" value="1"/>
</dbReference>
<feature type="binding site" evidence="15">
    <location>
        <position position="470"/>
    </location>
    <ligand>
        <name>Mg(2+)</name>
        <dbReference type="ChEBI" id="CHEBI:18420"/>
        <note>shared with alpha subunit</note>
    </ligand>
</feature>
<keyword evidence="6 15" id="KW-0436">Ligase</keyword>
<dbReference type="InterPro" id="IPR009061">
    <property type="entry name" value="DNA-bd_dom_put_sf"/>
</dbReference>
<feature type="binding site" evidence="15">
    <location>
        <position position="474"/>
    </location>
    <ligand>
        <name>Mg(2+)</name>
        <dbReference type="ChEBI" id="CHEBI:18420"/>
        <note>shared with alpha subunit</note>
    </ligand>
</feature>
<sequence length="804" mass="92687">MLLSKKVISNFIPSIIKVDDNKIVEALNAIGAEVESVKKFNEIDYLVIGKIINIKKHPHSVNDNICSIQIDDNDFINVISESPNLSDAKEQINKYVIVAKEGAELPGGITVINSDYRGVNTNGLLCSYADLNPEYKQYLSAKDASNIIILDKAKLGDEDVYKYLNIDDTIFDISLPSNRPDWYGVRFLAKELSAYLNLKYVSVIGTHKQADFHQIDIKVADETNNKAKYFGGIHLRNHQVKESTWNTKGILINNQIKPINDIVDLSNLIPLFTANPFHIHNADKIKGEVKLIEAVKQEEFLALDNKKYMIQPGDLIVVDSEKIIALAGVIGSKATAIDENTTSYFIEIGNFDKYQIRKTANFHKISTKSANLFSKDISLYQTKMTIEYIYQYLIDRSSNSQLSEITKQISIDEYNQQVKVNYDKIRSLLGASVYLSDAKIKKYLTNLGFLVKNDIIEVPSYRNDIYNWQDLVEELLKILNINQFEPIPIKADYLLEVNNETDDLLTKLSKKLRSLKFNHVRTYNLTSQKRCQLLNLFRYQDPIVVSNPISETRQYYRQNILVNLLEIYQLNQSYKNKLEPIFEIQTLLSKNSCNHHIGLIATNNLFNNTYDPNSGVKLDLITMKGISDIIIKNFGFNCNYQEINDDTYLVKNDSLKLVVYDETIGYIGKIKKSVLKEFDLADQDIYCLDINLERLITSINRYTRTYEGYDHHQRVSRDITFQLKKEENFDCFIKIANNFNKLSNWEIISIFDGSKKADKNDLYQPIKYTVRCYLKQIDKTFTTEEINEIFNELIEIMKQNQILV</sequence>
<evidence type="ECO:0000256" key="16">
    <source>
        <dbReference type="PROSITE-ProRule" id="PRU00209"/>
    </source>
</evidence>
<keyword evidence="12 15" id="KW-0648">Protein biosynthesis</keyword>
<dbReference type="Gene3D" id="3.50.40.10">
    <property type="entry name" value="Phenylalanyl-trna Synthetase, Chain B, domain 3"/>
    <property type="match status" value="1"/>
</dbReference>
<dbReference type="Gene3D" id="3.30.930.10">
    <property type="entry name" value="Bira Bifunctional Protein, Domain 2"/>
    <property type="match status" value="1"/>
</dbReference>
<dbReference type="SUPFAM" id="SSF54991">
    <property type="entry name" value="Anticodon-binding domain of PheRS"/>
    <property type="match status" value="1"/>
</dbReference>
<evidence type="ECO:0000256" key="2">
    <source>
        <dbReference type="ARBA" id="ARBA00008653"/>
    </source>
</evidence>
<organism evidence="20 21">
    <name type="scientific">Mycoplasma bradburyae</name>
    <dbReference type="NCBI Taxonomy" id="2963128"/>
    <lineage>
        <taxon>Bacteria</taxon>
        <taxon>Bacillati</taxon>
        <taxon>Mycoplasmatota</taxon>
        <taxon>Mollicutes</taxon>
        <taxon>Mycoplasmataceae</taxon>
        <taxon>Mycoplasma</taxon>
    </lineage>
</organism>
<dbReference type="InterPro" id="IPR004532">
    <property type="entry name" value="Phe-tRNA-ligase_IIc_bsu_bact"/>
</dbReference>
<dbReference type="HAMAP" id="MF_00283">
    <property type="entry name" value="Phe_tRNA_synth_beta1"/>
    <property type="match status" value="1"/>
</dbReference>
<evidence type="ECO:0000313" key="21">
    <source>
        <dbReference type="Proteomes" id="UP001220940"/>
    </source>
</evidence>
<dbReference type="PANTHER" id="PTHR10947:SF0">
    <property type="entry name" value="PHENYLALANINE--TRNA LIGASE BETA SUBUNIT"/>
    <property type="match status" value="1"/>
</dbReference>
<evidence type="ECO:0000256" key="5">
    <source>
        <dbReference type="ARBA" id="ARBA00022555"/>
    </source>
</evidence>
<dbReference type="EC" id="6.1.1.20" evidence="15"/>
<feature type="binding site" evidence="15">
    <location>
        <position position="464"/>
    </location>
    <ligand>
        <name>Mg(2+)</name>
        <dbReference type="ChEBI" id="CHEBI:18420"/>
        <note>shared with alpha subunit</note>
    </ligand>
</feature>
<dbReference type="PROSITE" id="PS51447">
    <property type="entry name" value="FDX_ACB"/>
    <property type="match status" value="1"/>
</dbReference>
<dbReference type="PANTHER" id="PTHR10947">
    <property type="entry name" value="PHENYLALANYL-TRNA SYNTHETASE BETA CHAIN AND LEUCINE-RICH REPEAT-CONTAINING PROTEIN 47"/>
    <property type="match status" value="1"/>
</dbReference>
<dbReference type="InterPro" id="IPR002547">
    <property type="entry name" value="tRNA-bd_dom"/>
</dbReference>
<evidence type="ECO:0000313" key="20">
    <source>
        <dbReference type="EMBL" id="MDC4182287.1"/>
    </source>
</evidence>
<dbReference type="SMART" id="SM00874">
    <property type="entry name" value="B5"/>
    <property type="match status" value="1"/>
</dbReference>
<dbReference type="InterPro" id="IPR041616">
    <property type="entry name" value="PheRS_beta_core"/>
</dbReference>
<dbReference type="Pfam" id="PF03484">
    <property type="entry name" value="B5"/>
    <property type="match status" value="1"/>
</dbReference>
<comment type="catalytic activity">
    <reaction evidence="14 15">
        <text>tRNA(Phe) + L-phenylalanine + ATP = L-phenylalanyl-tRNA(Phe) + AMP + diphosphate + H(+)</text>
        <dbReference type="Rhea" id="RHEA:19413"/>
        <dbReference type="Rhea" id="RHEA-COMP:9668"/>
        <dbReference type="Rhea" id="RHEA-COMP:9699"/>
        <dbReference type="ChEBI" id="CHEBI:15378"/>
        <dbReference type="ChEBI" id="CHEBI:30616"/>
        <dbReference type="ChEBI" id="CHEBI:33019"/>
        <dbReference type="ChEBI" id="CHEBI:58095"/>
        <dbReference type="ChEBI" id="CHEBI:78442"/>
        <dbReference type="ChEBI" id="CHEBI:78531"/>
        <dbReference type="ChEBI" id="CHEBI:456215"/>
        <dbReference type="EC" id="6.1.1.20"/>
    </reaction>
</comment>
<dbReference type="Gene3D" id="3.30.56.10">
    <property type="match status" value="2"/>
</dbReference>
<dbReference type="SMART" id="SM00873">
    <property type="entry name" value="B3_4"/>
    <property type="match status" value="1"/>
</dbReference>
<evidence type="ECO:0000256" key="12">
    <source>
        <dbReference type="ARBA" id="ARBA00022917"/>
    </source>
</evidence>
<comment type="subcellular location">
    <subcellularLocation>
        <location evidence="1 15">Cytoplasm</location>
    </subcellularLocation>
</comment>
<dbReference type="InterPro" id="IPR036690">
    <property type="entry name" value="Fdx_antiC-bd_sf"/>
</dbReference>
<dbReference type="RefSeq" id="WP_255034301.1">
    <property type="nucleotide sequence ID" value="NZ_CP101414.1"/>
</dbReference>
<evidence type="ECO:0000256" key="11">
    <source>
        <dbReference type="ARBA" id="ARBA00022884"/>
    </source>
</evidence>
<protein>
    <recommendedName>
        <fullName evidence="15">Phenylalanine--tRNA ligase beta subunit</fullName>
        <ecNumber evidence="15">6.1.1.20</ecNumber>
    </recommendedName>
    <alternativeName>
        <fullName evidence="15">Phenylalanyl-tRNA synthetase beta subunit</fullName>
        <shortName evidence="15">PheRS</shortName>
    </alternativeName>
</protein>
<dbReference type="InterPro" id="IPR045060">
    <property type="entry name" value="Phe-tRNA-ligase_IIc_bsu"/>
</dbReference>
<keyword evidence="7 15" id="KW-0479">Metal-binding</keyword>
<evidence type="ECO:0000259" key="17">
    <source>
        <dbReference type="PROSITE" id="PS50886"/>
    </source>
</evidence>
<dbReference type="Gene3D" id="2.40.50.140">
    <property type="entry name" value="Nucleic acid-binding proteins"/>
    <property type="match status" value="1"/>
</dbReference>
<proteinExistence type="inferred from homology"/>
<dbReference type="SUPFAM" id="SSF55681">
    <property type="entry name" value="Class II aaRS and biotin synthetases"/>
    <property type="match status" value="1"/>
</dbReference>
<accession>A0ABT5GC22</accession>
<dbReference type="Pfam" id="PF01588">
    <property type="entry name" value="tRNA_bind"/>
    <property type="match status" value="1"/>
</dbReference>
<keyword evidence="11 16" id="KW-0694">RNA-binding</keyword>
<keyword evidence="8 15" id="KW-0547">Nucleotide-binding</keyword>
<evidence type="ECO:0000256" key="4">
    <source>
        <dbReference type="ARBA" id="ARBA00022490"/>
    </source>
</evidence>
<evidence type="ECO:0000256" key="10">
    <source>
        <dbReference type="ARBA" id="ARBA00022842"/>
    </source>
</evidence>
<dbReference type="Proteomes" id="UP001220940">
    <property type="component" value="Unassembled WGS sequence"/>
</dbReference>
<evidence type="ECO:0000256" key="3">
    <source>
        <dbReference type="ARBA" id="ARBA00011209"/>
    </source>
</evidence>
<dbReference type="InterPro" id="IPR020825">
    <property type="entry name" value="Phe-tRNA_synthase-like_B3/B4"/>
</dbReference>
<feature type="domain" description="TRNA-binding" evidence="17">
    <location>
        <begin position="40"/>
        <end position="161"/>
    </location>
</feature>
<dbReference type="InterPro" id="IPR045864">
    <property type="entry name" value="aa-tRNA-synth_II/BPL/LPL"/>
</dbReference>
<keyword evidence="13 15" id="KW-0030">Aminoacyl-tRNA synthetase</keyword>
<keyword evidence="5 16" id="KW-0820">tRNA-binding</keyword>
<feature type="domain" description="B5" evidence="19">
    <location>
        <begin position="413"/>
        <end position="486"/>
    </location>
</feature>
<evidence type="ECO:0000256" key="13">
    <source>
        <dbReference type="ARBA" id="ARBA00023146"/>
    </source>
</evidence>
<reference evidence="20" key="1">
    <citation type="submission" date="2021-11" db="EMBL/GenBank/DDBJ databases">
        <title>Description of Mycoplasma bradburyaesp. nov.from sea birds: a tribute to a great mycoplasmologist.</title>
        <authorList>
            <person name="Ramirez A.S."/>
            <person name="Poveda C."/>
            <person name="Suarez-Perez A."/>
            <person name="Rosales R.S."/>
            <person name="Dijkman R."/>
            <person name="Feberwee A."/>
            <person name="Spergser J."/>
            <person name="Szostak M.P."/>
            <person name="Ressel L."/>
            <person name="Calabuig P."/>
            <person name="Catania S."/>
            <person name="Gobbo F."/>
            <person name="Timofte D."/>
            <person name="Poveda J.B."/>
        </authorList>
    </citation>
    <scope>NUCLEOTIDE SEQUENCE [LARGE SCALE GENOMIC DNA]</scope>
    <source>
        <strain evidence="20">T158</strain>
    </source>
</reference>
<evidence type="ECO:0000256" key="1">
    <source>
        <dbReference type="ARBA" id="ARBA00004496"/>
    </source>
</evidence>
<dbReference type="NCBIfam" id="TIGR00472">
    <property type="entry name" value="pheT_bact"/>
    <property type="match status" value="1"/>
</dbReference>
<dbReference type="SUPFAM" id="SSF50249">
    <property type="entry name" value="Nucleic acid-binding proteins"/>
    <property type="match status" value="1"/>
</dbReference>
<dbReference type="Pfam" id="PF17759">
    <property type="entry name" value="tRNA_synthFbeta"/>
    <property type="match status" value="1"/>
</dbReference>
<feature type="domain" description="FDX-ACB" evidence="18">
    <location>
        <begin position="710"/>
        <end position="804"/>
    </location>
</feature>
<dbReference type="InterPro" id="IPR005121">
    <property type="entry name" value="Fdx_antiC-bd"/>
</dbReference>
<evidence type="ECO:0000259" key="18">
    <source>
        <dbReference type="PROSITE" id="PS51447"/>
    </source>
</evidence>
<evidence type="ECO:0000256" key="8">
    <source>
        <dbReference type="ARBA" id="ARBA00022741"/>
    </source>
</evidence>
<evidence type="ECO:0000256" key="15">
    <source>
        <dbReference type="HAMAP-Rule" id="MF_00283"/>
    </source>
</evidence>
<keyword evidence="9 15" id="KW-0067">ATP-binding</keyword>
<comment type="caution">
    <text evidence="20">The sequence shown here is derived from an EMBL/GenBank/DDBJ whole genome shotgun (WGS) entry which is preliminary data.</text>
</comment>
<feature type="binding site" evidence="15">
    <location>
        <position position="473"/>
    </location>
    <ligand>
        <name>Mg(2+)</name>
        <dbReference type="ChEBI" id="CHEBI:18420"/>
        <note>shared with alpha subunit</note>
    </ligand>
</feature>
<gene>
    <name evidence="15 20" type="primary">pheT</name>
    <name evidence="20" type="ORF">LNO68_03780</name>
</gene>
<comment type="similarity">
    <text evidence="2 15">Belongs to the phenylalanyl-tRNA synthetase beta subunit family. Type 1 subfamily.</text>
</comment>
<dbReference type="InterPro" id="IPR005146">
    <property type="entry name" value="B3/B4_tRNA-bd"/>
</dbReference>
<keyword evidence="4 15" id="KW-0963">Cytoplasm</keyword>
<evidence type="ECO:0000256" key="6">
    <source>
        <dbReference type="ARBA" id="ARBA00022598"/>
    </source>
</evidence>
<name>A0ABT5GC22_9MOLU</name>
<dbReference type="InterPro" id="IPR012340">
    <property type="entry name" value="NA-bd_OB-fold"/>
</dbReference>
<evidence type="ECO:0000259" key="19">
    <source>
        <dbReference type="PROSITE" id="PS51483"/>
    </source>
</evidence>
<dbReference type="GO" id="GO:0004826">
    <property type="term" value="F:phenylalanine-tRNA ligase activity"/>
    <property type="evidence" value="ECO:0007669"/>
    <property type="project" value="UniProtKB-EC"/>
</dbReference>
<dbReference type="SUPFAM" id="SSF46955">
    <property type="entry name" value="Putative DNA-binding domain"/>
    <property type="match status" value="1"/>
</dbReference>
<keyword evidence="21" id="KW-1185">Reference proteome</keyword>
<dbReference type="InterPro" id="IPR033714">
    <property type="entry name" value="tRNA_bind_bactPheRS"/>
</dbReference>
<evidence type="ECO:0000256" key="14">
    <source>
        <dbReference type="ARBA" id="ARBA00049255"/>
    </source>
</evidence>
<dbReference type="Gene3D" id="3.30.70.380">
    <property type="entry name" value="Ferrodoxin-fold anticodon-binding domain"/>
    <property type="match status" value="1"/>
</dbReference>
<comment type="subunit">
    <text evidence="3 15">Tetramer of two alpha and two beta subunits.</text>
</comment>
<dbReference type="CDD" id="cd00769">
    <property type="entry name" value="PheRS_beta_core"/>
    <property type="match status" value="1"/>
</dbReference>
<dbReference type="InterPro" id="IPR005147">
    <property type="entry name" value="tRNA_synthase_B5-dom"/>
</dbReference>
<comment type="cofactor">
    <cofactor evidence="15">
        <name>Mg(2+)</name>
        <dbReference type="ChEBI" id="CHEBI:18420"/>
    </cofactor>
    <text evidence="15">Binds 2 magnesium ions per tetramer.</text>
</comment>
<evidence type="ECO:0000256" key="7">
    <source>
        <dbReference type="ARBA" id="ARBA00022723"/>
    </source>
</evidence>
<dbReference type="PROSITE" id="PS50886">
    <property type="entry name" value="TRBD"/>
    <property type="match status" value="1"/>
</dbReference>
<dbReference type="Pfam" id="PF03483">
    <property type="entry name" value="B3_4"/>
    <property type="match status" value="1"/>
</dbReference>
<evidence type="ECO:0000256" key="9">
    <source>
        <dbReference type="ARBA" id="ARBA00022840"/>
    </source>
</evidence>
<dbReference type="SUPFAM" id="SSF56037">
    <property type="entry name" value="PheT/TilS domain"/>
    <property type="match status" value="1"/>
</dbReference>